<evidence type="ECO:0000256" key="11">
    <source>
        <dbReference type="ARBA" id="ARBA00022917"/>
    </source>
</evidence>
<dbReference type="EMBL" id="CP009788">
    <property type="protein sequence ID" value="AJE03940.1"/>
    <property type="molecule type" value="Genomic_DNA"/>
</dbReference>
<dbReference type="PANTHER" id="PTHR42855">
    <property type="entry name" value="ABC TRANSPORTER ATP-BINDING SUBUNIT"/>
    <property type="match status" value="1"/>
</dbReference>
<sequence length="635" mass="70784">MNVIDVIGLMKSFGPRQILDGATFAIGEEEKAGLIGVNGSGKSTLMEILAGIEEREGGTVALKRGATVGYLPQEPLLDDRRTVGEELEAGLVAIRRTLSEYEAIGVRLAEGEGDHDRLLERQGELSTWIEHHGGWNTDHRVAEVMTRLRIPDRHQRIGELSGGTRRRVALGRLLLQAPDLLLLDEPTNHLDADTVQWLQDHLCNYPGAVLLVTHDRYFLDRVATRMLELERGEITPYSGGYSRYLEQKEEKLAQEARGHERLLNLLRVETAWIRRGAKARTTKQKARIDRYHDLEERSQVEGVRETRLAFTAGDTLGGTIMELLGLHKALGGRRLVDGLTFRMKRGDRVGIIGPNGCGKTTLIRTIMGEEAPDAGSVAIGKKTRIAYFDQNRTILDPDQTIYDFFGEGDYVTVGGEKRHKIGYLEDFLFAPSDRMRRISTLSGGERSRLVLARLMLEDSNLLILDEPTNDLDIPTLQLLDDALVRFPGCVLMVTHDRFFLDKVATGILAFEGEGQVTFHEGNYTLYRERMAQAANAGKQEAKDAGKAARADAARDKPRKRGLTYGERLELERVEADIERLELRKGEVEALLADPAAYGSVEGGIGALSAEFTRLEEELGALLVRWEELETKRAEG</sequence>
<evidence type="ECO:0000256" key="7">
    <source>
        <dbReference type="ARBA" id="ARBA00022801"/>
    </source>
</evidence>
<dbReference type="OrthoDB" id="9762369at2"/>
<evidence type="ECO:0000259" key="13">
    <source>
        <dbReference type="PROSITE" id="PS50893"/>
    </source>
</evidence>
<evidence type="ECO:0000256" key="6">
    <source>
        <dbReference type="ARBA" id="ARBA00022741"/>
    </source>
</evidence>
<dbReference type="InterPro" id="IPR037118">
    <property type="entry name" value="Val-tRNA_synth_C_sf"/>
</dbReference>
<dbReference type="GO" id="GO:0000049">
    <property type="term" value="F:tRNA binding"/>
    <property type="evidence" value="ECO:0007669"/>
    <property type="project" value="UniProtKB-KW"/>
</dbReference>
<dbReference type="STRING" id="345632.GPICK_11770"/>
<reference evidence="14 15" key="1">
    <citation type="journal article" date="2015" name="Genome Announc.">
        <title>Complete Genome of Geobacter pickeringii G13T, a Metal-Reducing Isolate from Sedimentary Kaolin Deposits.</title>
        <authorList>
            <person name="Badalamenti J.P."/>
            <person name="Bond D.R."/>
        </authorList>
    </citation>
    <scope>NUCLEOTIDE SEQUENCE [LARGE SCALE GENOMIC DNA]</scope>
    <source>
        <strain evidence="14 15">G13</strain>
    </source>
</reference>
<evidence type="ECO:0000256" key="3">
    <source>
        <dbReference type="ARBA" id="ARBA00022555"/>
    </source>
</evidence>
<keyword evidence="6" id="KW-0547">Nucleotide-binding</keyword>
<dbReference type="HOGENOM" id="CLU_000604_36_0_7"/>
<keyword evidence="9" id="KW-0810">Translation regulation</keyword>
<evidence type="ECO:0000313" key="14">
    <source>
        <dbReference type="EMBL" id="AJE03940.1"/>
    </source>
</evidence>
<keyword evidence="10" id="KW-0694">RNA-binding</keyword>
<dbReference type="SMART" id="SM00382">
    <property type="entry name" value="AAA"/>
    <property type="match status" value="2"/>
</dbReference>
<evidence type="ECO:0000313" key="15">
    <source>
        <dbReference type="Proteomes" id="UP000057609"/>
    </source>
</evidence>
<dbReference type="AlphaFoldDB" id="A0A0B5BHI9"/>
<dbReference type="GO" id="GO:0006412">
    <property type="term" value="P:translation"/>
    <property type="evidence" value="ECO:0007669"/>
    <property type="project" value="UniProtKB-KW"/>
</dbReference>
<evidence type="ECO:0000256" key="5">
    <source>
        <dbReference type="ARBA" id="ARBA00022737"/>
    </source>
</evidence>
<dbReference type="CDD" id="cd03221">
    <property type="entry name" value="ABCF_EF-3"/>
    <property type="match status" value="2"/>
</dbReference>
<feature type="compositionally biased region" description="Basic and acidic residues" evidence="12">
    <location>
        <begin position="539"/>
        <end position="555"/>
    </location>
</feature>
<dbReference type="InterPro" id="IPR032781">
    <property type="entry name" value="ABC_tran_Xtn"/>
</dbReference>
<name>A0A0B5BHI9_9BACT</name>
<dbReference type="InterPro" id="IPR032524">
    <property type="entry name" value="ABC_tran_C"/>
</dbReference>
<dbReference type="KEGG" id="gpi:GPICK_11770"/>
<dbReference type="InterPro" id="IPR027417">
    <property type="entry name" value="P-loop_NTPase"/>
</dbReference>
<dbReference type="InterPro" id="IPR003439">
    <property type="entry name" value="ABC_transporter-like_ATP-bd"/>
</dbReference>
<dbReference type="Pfam" id="PF00005">
    <property type="entry name" value="ABC_tran"/>
    <property type="match status" value="2"/>
</dbReference>
<dbReference type="PROSITE" id="PS50893">
    <property type="entry name" value="ABC_TRANSPORTER_2"/>
    <property type="match status" value="2"/>
</dbReference>
<accession>A0A0B5BHI9</accession>
<dbReference type="FunFam" id="3.40.50.300:FF:000183">
    <property type="entry name" value="ABC transporter ATP-binding protein yjjK"/>
    <property type="match status" value="1"/>
</dbReference>
<feature type="region of interest" description="Disordered" evidence="12">
    <location>
        <begin position="536"/>
        <end position="558"/>
    </location>
</feature>
<dbReference type="GO" id="GO:0016887">
    <property type="term" value="F:ATP hydrolysis activity"/>
    <property type="evidence" value="ECO:0007669"/>
    <property type="project" value="InterPro"/>
</dbReference>
<keyword evidence="15" id="KW-1185">Reference proteome</keyword>
<dbReference type="GO" id="GO:0006417">
    <property type="term" value="P:regulation of translation"/>
    <property type="evidence" value="ECO:0007669"/>
    <property type="project" value="UniProtKB-KW"/>
</dbReference>
<dbReference type="InterPro" id="IPR003593">
    <property type="entry name" value="AAA+_ATPase"/>
</dbReference>
<organism evidence="14 15">
    <name type="scientific">Geobacter pickeringii</name>
    <dbReference type="NCBI Taxonomy" id="345632"/>
    <lineage>
        <taxon>Bacteria</taxon>
        <taxon>Pseudomonadati</taxon>
        <taxon>Thermodesulfobacteriota</taxon>
        <taxon>Desulfuromonadia</taxon>
        <taxon>Geobacterales</taxon>
        <taxon>Geobacteraceae</taxon>
        <taxon>Geobacter</taxon>
    </lineage>
</organism>
<dbReference type="PANTHER" id="PTHR42855:SF1">
    <property type="entry name" value="ABC TRANSPORTER DOMAIN-CONTAINING PROTEIN"/>
    <property type="match status" value="1"/>
</dbReference>
<feature type="domain" description="ABC transporter" evidence="13">
    <location>
        <begin position="321"/>
        <end position="537"/>
    </location>
</feature>
<dbReference type="Gene3D" id="3.40.50.300">
    <property type="entry name" value="P-loop containing nucleotide triphosphate hydrolases"/>
    <property type="match status" value="2"/>
</dbReference>
<keyword evidence="11" id="KW-0648">Protein biosynthesis</keyword>
<dbReference type="Gene3D" id="1.10.287.380">
    <property type="entry name" value="Valyl-tRNA synthetase, C-terminal domain"/>
    <property type="match status" value="1"/>
</dbReference>
<evidence type="ECO:0000256" key="2">
    <source>
        <dbReference type="ARBA" id="ARBA00022490"/>
    </source>
</evidence>
<dbReference type="InterPro" id="IPR051309">
    <property type="entry name" value="ABCF_ATPase"/>
</dbReference>
<evidence type="ECO:0000256" key="9">
    <source>
        <dbReference type="ARBA" id="ARBA00022845"/>
    </source>
</evidence>
<keyword evidence="8" id="KW-0067">ATP-binding</keyword>
<evidence type="ECO:0000256" key="4">
    <source>
        <dbReference type="ARBA" id="ARBA00022730"/>
    </source>
</evidence>
<feature type="domain" description="ABC transporter" evidence="13">
    <location>
        <begin position="4"/>
        <end position="256"/>
    </location>
</feature>
<comment type="similarity">
    <text evidence="1">Belongs to the ABC transporter superfamily. ABCF family. Translational throttle EttA subfamily.</text>
</comment>
<keyword evidence="2" id="KW-0963">Cytoplasm</keyword>
<dbReference type="RefSeq" id="WP_039743438.1">
    <property type="nucleotide sequence ID" value="NZ_CP009788.1"/>
</dbReference>
<keyword evidence="7" id="KW-0378">Hydrolase</keyword>
<keyword evidence="4" id="KW-0699">rRNA-binding</keyword>
<dbReference type="Pfam" id="PF12848">
    <property type="entry name" value="ABC_tran_Xtn"/>
    <property type="match status" value="1"/>
</dbReference>
<gene>
    <name evidence="14" type="ORF">GPICK_11770</name>
</gene>
<dbReference type="PROSITE" id="PS00211">
    <property type="entry name" value="ABC_TRANSPORTER_1"/>
    <property type="match status" value="1"/>
</dbReference>
<evidence type="ECO:0000256" key="12">
    <source>
        <dbReference type="SAM" id="MobiDB-lite"/>
    </source>
</evidence>
<dbReference type="GO" id="GO:0005524">
    <property type="term" value="F:ATP binding"/>
    <property type="evidence" value="ECO:0007669"/>
    <property type="project" value="UniProtKB-KW"/>
</dbReference>
<protein>
    <submittedName>
        <fullName evidence="14">ABC transporter</fullName>
    </submittedName>
</protein>
<dbReference type="GO" id="GO:0003677">
    <property type="term" value="F:DNA binding"/>
    <property type="evidence" value="ECO:0007669"/>
    <property type="project" value="InterPro"/>
</dbReference>
<dbReference type="GO" id="GO:0019843">
    <property type="term" value="F:rRNA binding"/>
    <property type="evidence" value="ECO:0007669"/>
    <property type="project" value="UniProtKB-KW"/>
</dbReference>
<dbReference type="NCBIfam" id="NF008775">
    <property type="entry name" value="PRK11819.1"/>
    <property type="match status" value="1"/>
</dbReference>
<dbReference type="InterPro" id="IPR017871">
    <property type="entry name" value="ABC_transporter-like_CS"/>
</dbReference>
<dbReference type="FunFam" id="3.40.50.300:FF:000011">
    <property type="entry name" value="Putative ABC transporter ATP-binding component"/>
    <property type="match status" value="1"/>
</dbReference>
<keyword evidence="3" id="KW-0820">tRNA-binding</keyword>
<evidence type="ECO:0000256" key="10">
    <source>
        <dbReference type="ARBA" id="ARBA00022884"/>
    </source>
</evidence>
<dbReference type="SUPFAM" id="SSF52540">
    <property type="entry name" value="P-loop containing nucleoside triphosphate hydrolases"/>
    <property type="match status" value="2"/>
</dbReference>
<dbReference type="Proteomes" id="UP000057609">
    <property type="component" value="Chromosome"/>
</dbReference>
<dbReference type="Pfam" id="PF16326">
    <property type="entry name" value="ABC_tran_CTD"/>
    <property type="match status" value="1"/>
</dbReference>
<proteinExistence type="inferred from homology"/>
<keyword evidence="5" id="KW-0677">Repeat</keyword>
<evidence type="ECO:0000256" key="1">
    <source>
        <dbReference type="ARBA" id="ARBA00005868"/>
    </source>
</evidence>
<evidence type="ECO:0000256" key="8">
    <source>
        <dbReference type="ARBA" id="ARBA00022840"/>
    </source>
</evidence>